<evidence type="ECO:0000313" key="12">
    <source>
        <dbReference type="Proteomes" id="UP000242638"/>
    </source>
</evidence>
<evidence type="ECO:0000256" key="9">
    <source>
        <dbReference type="SAM" id="Phobius"/>
    </source>
</evidence>
<proteinExistence type="inferred from homology"/>
<dbReference type="PROSITE" id="PS50866">
    <property type="entry name" value="GOLD"/>
    <property type="match status" value="1"/>
</dbReference>
<keyword evidence="6 9" id="KW-1133">Transmembrane helix</keyword>
<keyword evidence="4" id="KW-0732">Signal</keyword>
<dbReference type="AlphaFoldDB" id="A0A3P9PJE2"/>
<reference evidence="12" key="1">
    <citation type="submission" date="2013-11" db="EMBL/GenBank/DDBJ databases">
        <title>The genomic landscape of the Guanapo guppy.</title>
        <authorList>
            <person name="Kuenstner A."/>
            <person name="Dreyer C."/>
        </authorList>
    </citation>
    <scope>NUCLEOTIDE SEQUENCE</scope>
    <source>
        <strain evidence="12">Guanapo</strain>
    </source>
</reference>
<evidence type="ECO:0000256" key="3">
    <source>
        <dbReference type="ARBA" id="ARBA00022692"/>
    </source>
</evidence>
<dbReference type="GeneTree" id="ENSGT00940000159747"/>
<name>A0A3P9PJE2_POERE</name>
<accession>A0A3P9PJE2</accession>
<keyword evidence="3 8" id="KW-0812">Transmembrane</keyword>
<dbReference type="Ensembl" id="ENSPRET00000022085.1">
    <property type="protein sequence ID" value="ENSPREP00000021855.1"/>
    <property type="gene ID" value="ENSPREG00000014696.1"/>
</dbReference>
<evidence type="ECO:0000256" key="8">
    <source>
        <dbReference type="RuleBase" id="RU003827"/>
    </source>
</evidence>
<evidence type="ECO:0000256" key="7">
    <source>
        <dbReference type="ARBA" id="ARBA00023136"/>
    </source>
</evidence>
<comment type="similarity">
    <text evidence="2 8">Belongs to the EMP24/GP25L family.</text>
</comment>
<evidence type="ECO:0000256" key="5">
    <source>
        <dbReference type="ARBA" id="ARBA00022824"/>
    </source>
</evidence>
<keyword evidence="5" id="KW-0256">Endoplasmic reticulum</keyword>
<dbReference type="PANTHER" id="PTHR22811">
    <property type="entry name" value="TRANSMEMBRANE EMP24 DOMAIN-CONTAINING PROTEIN"/>
    <property type="match status" value="1"/>
</dbReference>
<dbReference type="GO" id="GO:0005789">
    <property type="term" value="C:endoplasmic reticulum membrane"/>
    <property type="evidence" value="ECO:0007669"/>
    <property type="project" value="UniProtKB-SubCell"/>
</dbReference>
<evidence type="ECO:0000259" key="10">
    <source>
        <dbReference type="PROSITE" id="PS50866"/>
    </source>
</evidence>
<reference evidence="11" key="2">
    <citation type="submission" date="2025-08" db="UniProtKB">
        <authorList>
            <consortium name="Ensembl"/>
        </authorList>
    </citation>
    <scope>IDENTIFICATION</scope>
    <source>
        <strain evidence="11">Guanapo</strain>
    </source>
</reference>
<evidence type="ECO:0000256" key="6">
    <source>
        <dbReference type="ARBA" id="ARBA00022989"/>
    </source>
</evidence>
<evidence type="ECO:0000256" key="4">
    <source>
        <dbReference type="ARBA" id="ARBA00022729"/>
    </source>
</evidence>
<organism evidence="11 12">
    <name type="scientific">Poecilia reticulata</name>
    <name type="common">Guppy</name>
    <name type="synonym">Acanthophacelus reticulatus</name>
    <dbReference type="NCBI Taxonomy" id="8081"/>
    <lineage>
        <taxon>Eukaryota</taxon>
        <taxon>Metazoa</taxon>
        <taxon>Chordata</taxon>
        <taxon>Craniata</taxon>
        <taxon>Vertebrata</taxon>
        <taxon>Euteleostomi</taxon>
        <taxon>Actinopterygii</taxon>
        <taxon>Neopterygii</taxon>
        <taxon>Teleostei</taxon>
        <taxon>Neoteleostei</taxon>
        <taxon>Acanthomorphata</taxon>
        <taxon>Ovalentaria</taxon>
        <taxon>Atherinomorphae</taxon>
        <taxon>Cyprinodontiformes</taxon>
        <taxon>Poeciliidae</taxon>
        <taxon>Poeciliinae</taxon>
        <taxon>Poecilia</taxon>
    </lineage>
</organism>
<sequence length="221" mass="25948">RNYVKMCSLPRFMLEVFLVNCCLGLVSSLYFHMTEGEQKCFIEEIPADTVVVGDYWTQLYDEQKREYLPATRNLTLSVAARTPTDELILSHKETKGRFNFTSFTSGEHKICLHDSVANYFNIGVTLQVVCMDIRSGERTNNYTEIQKRELLTQLQLRVRRLSAQVHDIHKELIYSRSREKNFLVINHNVNMWIYWWPIIRSVAGKITVKDQNRHLKTVDLN</sequence>
<comment type="subcellular location">
    <subcellularLocation>
        <location evidence="1">Endoplasmic reticulum membrane</location>
        <topology evidence="1">Single-pass type I membrane protein</topology>
    </subcellularLocation>
    <subcellularLocation>
        <location evidence="8">Membrane</location>
        <topology evidence="8">Single-pass type I membrane protein</topology>
    </subcellularLocation>
</comment>
<evidence type="ECO:0000256" key="2">
    <source>
        <dbReference type="ARBA" id="ARBA00007104"/>
    </source>
</evidence>
<dbReference type="SMART" id="SM01190">
    <property type="entry name" value="EMP24_GP25L"/>
    <property type="match status" value="1"/>
</dbReference>
<dbReference type="Proteomes" id="UP000242638">
    <property type="component" value="Unassembled WGS sequence"/>
</dbReference>
<dbReference type="Bgee" id="ENSPREG00000014696">
    <property type="expression patterns" value="Expressed in caudal fin and 1 other cell type or tissue"/>
</dbReference>
<feature type="domain" description="GOLD" evidence="10">
    <location>
        <begin position="38"/>
        <end position="158"/>
    </location>
</feature>
<keyword evidence="12" id="KW-1185">Reference proteome</keyword>
<keyword evidence="7 9" id="KW-0472">Membrane</keyword>
<reference evidence="11" key="3">
    <citation type="submission" date="2025-09" db="UniProtKB">
        <authorList>
            <consortium name="Ensembl"/>
        </authorList>
    </citation>
    <scope>IDENTIFICATION</scope>
    <source>
        <strain evidence="11">Guanapo</strain>
    </source>
</reference>
<dbReference type="STRING" id="8081.ENSPREP00000021855"/>
<evidence type="ECO:0000313" key="11">
    <source>
        <dbReference type="Ensembl" id="ENSPREP00000021855.1"/>
    </source>
</evidence>
<evidence type="ECO:0000256" key="1">
    <source>
        <dbReference type="ARBA" id="ARBA00004115"/>
    </source>
</evidence>
<protein>
    <submittedName>
        <fullName evidence="11">Transmembrane p24 trafficking protein 9</fullName>
    </submittedName>
</protein>
<dbReference type="Pfam" id="PF01105">
    <property type="entry name" value="EMP24_GP25L"/>
    <property type="match status" value="1"/>
</dbReference>
<dbReference type="InterPro" id="IPR009038">
    <property type="entry name" value="GOLD_dom"/>
</dbReference>
<feature type="transmembrane region" description="Helical" evidence="9">
    <location>
        <begin position="12"/>
        <end position="33"/>
    </location>
</feature>
<dbReference type="InterPro" id="IPR015720">
    <property type="entry name" value="Emp24-like"/>
</dbReference>